<reference evidence="2 3" key="1">
    <citation type="journal article" date="2015" name="Genome Biol. Evol.">
        <title>Comparative Genomics of a Bacterivorous Green Alga Reveals Evolutionary Causalities and Consequences of Phago-Mixotrophic Mode of Nutrition.</title>
        <authorList>
            <person name="Burns J.A."/>
            <person name="Paasch A."/>
            <person name="Narechania A."/>
            <person name="Kim E."/>
        </authorList>
    </citation>
    <scope>NUCLEOTIDE SEQUENCE [LARGE SCALE GENOMIC DNA]</scope>
    <source>
        <strain evidence="2 3">PLY_AMNH</strain>
    </source>
</reference>
<dbReference type="Pfam" id="PF00481">
    <property type="entry name" value="PP2C"/>
    <property type="match status" value="2"/>
</dbReference>
<evidence type="ECO:0000313" key="3">
    <source>
        <dbReference type="Proteomes" id="UP001190700"/>
    </source>
</evidence>
<dbReference type="Proteomes" id="UP001190700">
    <property type="component" value="Unassembled WGS sequence"/>
</dbReference>
<dbReference type="AlphaFoldDB" id="A0AAE0EUQ3"/>
<feature type="domain" description="PPM-type phosphatase" evidence="1">
    <location>
        <begin position="33"/>
        <end position="405"/>
    </location>
</feature>
<dbReference type="EMBL" id="LGRX02033867">
    <property type="protein sequence ID" value="KAK3239605.1"/>
    <property type="molecule type" value="Genomic_DNA"/>
</dbReference>
<comment type="caution">
    <text evidence="2">The sequence shown here is derived from an EMBL/GenBank/DDBJ whole genome shotgun (WGS) entry which is preliminary data.</text>
</comment>
<dbReference type="GO" id="GO:0004722">
    <property type="term" value="F:protein serine/threonine phosphatase activity"/>
    <property type="evidence" value="ECO:0007669"/>
    <property type="project" value="InterPro"/>
</dbReference>
<dbReference type="CDD" id="cd00143">
    <property type="entry name" value="PP2Cc"/>
    <property type="match status" value="1"/>
</dbReference>
<dbReference type="SMART" id="SM00332">
    <property type="entry name" value="PP2Cc"/>
    <property type="match status" value="1"/>
</dbReference>
<evidence type="ECO:0000259" key="1">
    <source>
        <dbReference type="PROSITE" id="PS51746"/>
    </source>
</evidence>
<dbReference type="PROSITE" id="PS51746">
    <property type="entry name" value="PPM_2"/>
    <property type="match status" value="1"/>
</dbReference>
<proteinExistence type="predicted"/>
<dbReference type="Gene3D" id="3.60.40.10">
    <property type="entry name" value="PPM-type phosphatase domain"/>
    <property type="match status" value="1"/>
</dbReference>
<dbReference type="InterPro" id="IPR036457">
    <property type="entry name" value="PPM-type-like_dom_sf"/>
</dbReference>
<dbReference type="InterPro" id="IPR001932">
    <property type="entry name" value="PPM-type_phosphatase-like_dom"/>
</dbReference>
<dbReference type="PANTHER" id="PTHR47992">
    <property type="entry name" value="PROTEIN PHOSPHATASE"/>
    <property type="match status" value="1"/>
</dbReference>
<sequence>MASSDKSSGLREGDKVKYSHFNGEFSAWTGTAGVGFSWIQQQSSKQEDRILLRCEPFEDICDAVAAIFDGHNSSAASEHASKNFLTALSHQCGLLLATAEFESQSPILGRIRSVTARLRPQKTVWPRYLDSAIIKTFKKLDSEIKQHGDSGTTATVVLFKKDHKGGINAKVCWVGDSRAIMFTDSGVEDLTKDHRLANTAELSRIGVHYGMHNTEDKISSNTLVRISGKLYAKPQPIRVREEDLVRPLSTREDMTPEARTPVMDFEESGDSSACFQIDKQPGYKHTKSFVGIFTDEQGHAVSSVPRVFAGETRRSVQNTRSLGDRGAASAVIAHPEITDVLLPPSARIVIASDGVWDVMTSHNCWSMLQRTPSTSEAANRLLKKTLANYVGVARVDDISIILIDCGFEENLRLRAEFLGGK</sequence>
<name>A0AAE0EUQ3_9CHLO</name>
<organism evidence="2 3">
    <name type="scientific">Cymbomonas tetramitiformis</name>
    <dbReference type="NCBI Taxonomy" id="36881"/>
    <lineage>
        <taxon>Eukaryota</taxon>
        <taxon>Viridiplantae</taxon>
        <taxon>Chlorophyta</taxon>
        <taxon>Pyramimonadophyceae</taxon>
        <taxon>Pyramimonadales</taxon>
        <taxon>Pyramimonadaceae</taxon>
        <taxon>Cymbomonas</taxon>
    </lineage>
</organism>
<accession>A0AAE0EUQ3</accession>
<gene>
    <name evidence="2" type="ORF">CYMTET_50479</name>
</gene>
<protein>
    <recommendedName>
        <fullName evidence="1">PPM-type phosphatase domain-containing protein</fullName>
    </recommendedName>
</protein>
<keyword evidence="3" id="KW-1185">Reference proteome</keyword>
<dbReference type="InterPro" id="IPR015655">
    <property type="entry name" value="PP2C"/>
</dbReference>
<evidence type="ECO:0000313" key="2">
    <source>
        <dbReference type="EMBL" id="KAK3239605.1"/>
    </source>
</evidence>
<dbReference type="SUPFAM" id="SSF81606">
    <property type="entry name" value="PP2C-like"/>
    <property type="match status" value="1"/>
</dbReference>